<feature type="active site" description="Charge relay system" evidence="7">
    <location>
        <position position="259"/>
    </location>
</feature>
<dbReference type="InterPro" id="IPR000801">
    <property type="entry name" value="Esterase-like"/>
</dbReference>
<dbReference type="SUPFAM" id="SSF53474">
    <property type="entry name" value="alpha/beta-Hydrolases"/>
    <property type="match status" value="1"/>
</dbReference>
<feature type="active site" description="Charge relay system" evidence="7">
    <location>
        <position position="150"/>
    </location>
</feature>
<dbReference type="EC" id="3.1.2.12" evidence="2 6"/>
<dbReference type="Pfam" id="PF00756">
    <property type="entry name" value="Esterase"/>
    <property type="match status" value="1"/>
</dbReference>
<evidence type="ECO:0000256" key="7">
    <source>
        <dbReference type="PIRSR" id="PIRSR614186-1"/>
    </source>
</evidence>
<reference evidence="9" key="1">
    <citation type="submission" date="2022-06" db="EMBL/GenBank/DDBJ databases">
        <title>Isolation and Genomics of Futiania mangrovii gen. nov., sp. nov., a Rare and Metabolically-versatile member in the Class Alphaproteobacteria.</title>
        <authorList>
            <person name="Liu L."/>
            <person name="Huang W.-C."/>
            <person name="Pan J."/>
            <person name="Li J."/>
            <person name="Huang Y."/>
            <person name="Du H."/>
            <person name="Liu Y."/>
            <person name="Li M."/>
        </authorList>
    </citation>
    <scope>NUCLEOTIDE SEQUENCE</scope>
    <source>
        <strain evidence="9">FT118</strain>
    </source>
</reference>
<dbReference type="InterPro" id="IPR029058">
    <property type="entry name" value="AB_hydrolase_fold"/>
</dbReference>
<sequence>MAGKLQKVSESACFGGVQGVYTFASDTCACDMTFGLYLPPQAKDGSVPVLWYLSGLTCTHENAMVKAGAQGWAARHGLALVFPDTSPRGQEVADDAAYDLGQGAGFYVDATQDPWAAHYRMETHVARELPDVVAAHFPLDMDRQGITGHSMGGHGALTLALRNPGRYRSVSAFAPITAPGRVAWGQKALRAYLGGDETAWRAHDTVALIEDGHRLDEILVDQGTADQFLDSGLKPELLAEACRKAGIPLTLTLREGYDHSYFFVATFMEAHVAWAAGRLKA</sequence>
<keyword evidence="4 8" id="KW-0378">Hydrolase</keyword>
<evidence type="ECO:0000256" key="1">
    <source>
        <dbReference type="ARBA" id="ARBA00005622"/>
    </source>
</evidence>
<dbReference type="AlphaFoldDB" id="A0A9J6PBT6"/>
<evidence type="ECO:0000256" key="4">
    <source>
        <dbReference type="ARBA" id="ARBA00022801"/>
    </source>
</evidence>
<dbReference type="PANTHER" id="PTHR10061:SF0">
    <property type="entry name" value="S-FORMYLGLUTATHIONE HYDROLASE"/>
    <property type="match status" value="1"/>
</dbReference>
<comment type="similarity">
    <text evidence="1 8">Belongs to the esterase D family.</text>
</comment>
<name>A0A9J6PBT6_9PROT</name>
<dbReference type="RefSeq" id="WP_269331167.1">
    <property type="nucleotide sequence ID" value="NZ_JAMZFT010000001.1"/>
</dbReference>
<evidence type="ECO:0000313" key="9">
    <source>
        <dbReference type="EMBL" id="MCP1335216.1"/>
    </source>
</evidence>
<proteinExistence type="inferred from homology"/>
<evidence type="ECO:0000256" key="6">
    <source>
        <dbReference type="NCBIfam" id="TIGR02821"/>
    </source>
</evidence>
<evidence type="ECO:0000256" key="5">
    <source>
        <dbReference type="ARBA" id="ARBA00047590"/>
    </source>
</evidence>
<comment type="catalytic activity">
    <reaction evidence="5 8">
        <text>S-formylglutathione + H2O = formate + glutathione + H(+)</text>
        <dbReference type="Rhea" id="RHEA:14961"/>
        <dbReference type="ChEBI" id="CHEBI:15377"/>
        <dbReference type="ChEBI" id="CHEBI:15378"/>
        <dbReference type="ChEBI" id="CHEBI:15740"/>
        <dbReference type="ChEBI" id="CHEBI:57688"/>
        <dbReference type="ChEBI" id="CHEBI:57925"/>
        <dbReference type="EC" id="3.1.2.12"/>
    </reaction>
</comment>
<dbReference type="GO" id="GO:0046294">
    <property type="term" value="P:formaldehyde catabolic process"/>
    <property type="evidence" value="ECO:0007669"/>
    <property type="project" value="InterPro"/>
</dbReference>
<evidence type="ECO:0000256" key="8">
    <source>
        <dbReference type="RuleBase" id="RU363068"/>
    </source>
</evidence>
<feature type="active site" description="Charge relay system" evidence="7">
    <location>
        <position position="226"/>
    </location>
</feature>
<evidence type="ECO:0000256" key="2">
    <source>
        <dbReference type="ARBA" id="ARBA00012479"/>
    </source>
</evidence>
<dbReference type="InterPro" id="IPR014186">
    <property type="entry name" value="S-formylglutathione_hydrol"/>
</dbReference>
<keyword evidence="10" id="KW-1185">Reference proteome</keyword>
<dbReference type="GO" id="GO:0052689">
    <property type="term" value="F:carboxylic ester hydrolase activity"/>
    <property type="evidence" value="ECO:0007669"/>
    <property type="project" value="UniProtKB-KW"/>
</dbReference>
<protein>
    <recommendedName>
        <fullName evidence="2 6">S-formylglutathione hydrolase</fullName>
        <ecNumber evidence="2 6">3.1.2.12</ecNumber>
    </recommendedName>
</protein>
<dbReference type="Proteomes" id="UP001055804">
    <property type="component" value="Unassembled WGS sequence"/>
</dbReference>
<dbReference type="EMBL" id="JAMZFT010000001">
    <property type="protein sequence ID" value="MCP1335216.1"/>
    <property type="molecule type" value="Genomic_DNA"/>
</dbReference>
<dbReference type="Gene3D" id="3.40.50.1820">
    <property type="entry name" value="alpha/beta hydrolase"/>
    <property type="match status" value="1"/>
</dbReference>
<comment type="caution">
    <text evidence="9">The sequence shown here is derived from an EMBL/GenBank/DDBJ whole genome shotgun (WGS) entry which is preliminary data.</text>
</comment>
<accession>A0A9J6PBT6</accession>
<evidence type="ECO:0000256" key="3">
    <source>
        <dbReference type="ARBA" id="ARBA00022487"/>
    </source>
</evidence>
<dbReference type="PANTHER" id="PTHR10061">
    <property type="entry name" value="S-FORMYLGLUTATHIONE HYDROLASE"/>
    <property type="match status" value="1"/>
</dbReference>
<dbReference type="GO" id="GO:0018738">
    <property type="term" value="F:S-formylglutathione hydrolase activity"/>
    <property type="evidence" value="ECO:0007669"/>
    <property type="project" value="UniProtKB-UniRule"/>
</dbReference>
<evidence type="ECO:0000313" key="10">
    <source>
        <dbReference type="Proteomes" id="UP001055804"/>
    </source>
</evidence>
<gene>
    <name evidence="9" type="primary">fghA</name>
    <name evidence="9" type="ORF">NJQ99_02230</name>
</gene>
<keyword evidence="3 8" id="KW-0719">Serine esterase</keyword>
<dbReference type="NCBIfam" id="TIGR02821">
    <property type="entry name" value="fghA_ester_D"/>
    <property type="match status" value="1"/>
</dbReference>
<organism evidence="9 10">
    <name type="scientific">Futiania mangrovi</name>
    <dbReference type="NCBI Taxonomy" id="2959716"/>
    <lineage>
        <taxon>Bacteria</taxon>
        <taxon>Pseudomonadati</taxon>
        <taxon>Pseudomonadota</taxon>
        <taxon>Alphaproteobacteria</taxon>
        <taxon>Futianiales</taxon>
        <taxon>Futianiaceae</taxon>
        <taxon>Futiania</taxon>
    </lineage>
</organism>
<comment type="function">
    <text evidence="8">Serine hydrolase involved in the detoxification of formaldehyde.</text>
</comment>
<dbReference type="GO" id="GO:0005829">
    <property type="term" value="C:cytosol"/>
    <property type="evidence" value="ECO:0007669"/>
    <property type="project" value="TreeGrafter"/>
</dbReference>
<dbReference type="FunFam" id="3.40.50.1820:FF:000002">
    <property type="entry name" value="S-formylglutathione hydrolase"/>
    <property type="match status" value="1"/>
</dbReference>